<comment type="caution">
    <text evidence="4">The sequence shown here is derived from an EMBL/GenBank/DDBJ whole genome shotgun (WGS) entry which is preliminary data.</text>
</comment>
<dbReference type="Pfam" id="PF00059">
    <property type="entry name" value="Lectin_C"/>
    <property type="match status" value="1"/>
</dbReference>
<dbReference type="CDD" id="cd00037">
    <property type="entry name" value="CLECT"/>
    <property type="match status" value="1"/>
</dbReference>
<evidence type="ECO:0000256" key="1">
    <source>
        <dbReference type="ARBA" id="ARBA00023157"/>
    </source>
</evidence>
<dbReference type="AlphaFoldDB" id="A0AA36D3U0"/>
<accession>A0AA36D3U0</accession>
<keyword evidence="5" id="KW-1185">Reference proteome</keyword>
<evidence type="ECO:0000313" key="4">
    <source>
        <dbReference type="EMBL" id="CAJ0580597.1"/>
    </source>
</evidence>
<protein>
    <recommendedName>
        <fullName evidence="3">C-type lectin domain-containing protein</fullName>
    </recommendedName>
</protein>
<dbReference type="Gene3D" id="3.10.100.10">
    <property type="entry name" value="Mannose-Binding Protein A, subunit A"/>
    <property type="match status" value="1"/>
</dbReference>
<reference evidence="4" key="1">
    <citation type="submission" date="2023-06" db="EMBL/GenBank/DDBJ databases">
        <authorList>
            <person name="Delattre M."/>
        </authorList>
    </citation>
    <scope>NUCLEOTIDE SEQUENCE</scope>
    <source>
        <strain evidence="4">AF72</strain>
    </source>
</reference>
<organism evidence="4 5">
    <name type="scientific">Mesorhabditis spiculigera</name>
    <dbReference type="NCBI Taxonomy" id="96644"/>
    <lineage>
        <taxon>Eukaryota</taxon>
        <taxon>Metazoa</taxon>
        <taxon>Ecdysozoa</taxon>
        <taxon>Nematoda</taxon>
        <taxon>Chromadorea</taxon>
        <taxon>Rhabditida</taxon>
        <taxon>Rhabditina</taxon>
        <taxon>Rhabditomorpha</taxon>
        <taxon>Rhabditoidea</taxon>
        <taxon>Rhabditidae</taxon>
        <taxon>Mesorhabditinae</taxon>
        <taxon>Mesorhabditis</taxon>
    </lineage>
</organism>
<keyword evidence="1" id="KW-1015">Disulfide bond</keyword>
<sequence length="337" mass="37649">MLRVLALALLCGVASAHIAGIRSEALKGQEPTKEKIVAANGCPDGWDAYFDTDTCVQAFTAKLDYFNAEMSCNQENGHLVSIHNGFQNAQVLAAAQTSFTQCRYWVGANRFGSTNSLAGRADQWTSWSWVDKTEWNYASWKPGFPDNGTSAPDCAFMDVESGNARWANNGSCAEKNCYVCQKPKNGMTTMAPMTTGTWMPTMTPPPYTNPTTPYWYTTQYPWNTTPNGRTTWAPWGTTPNPWMTTSYVPWFSTNNPWAYTTSTAAPQTGDTGYWDWTTLPPCPTTTTDYPWWTTPFPKNSKQAEQMNTPMPCNPAIPNSNRQKSLKRLSQLLRGRKH</sequence>
<gene>
    <name evidence="4" type="ORF">MSPICULIGERA_LOCUS18791</name>
</gene>
<dbReference type="Proteomes" id="UP001177023">
    <property type="component" value="Unassembled WGS sequence"/>
</dbReference>
<name>A0AA36D3U0_9BILA</name>
<dbReference type="EMBL" id="CATQJA010002662">
    <property type="protein sequence ID" value="CAJ0580597.1"/>
    <property type="molecule type" value="Genomic_DNA"/>
</dbReference>
<feature type="non-terminal residue" evidence="4">
    <location>
        <position position="1"/>
    </location>
</feature>
<feature type="signal peptide" evidence="2">
    <location>
        <begin position="1"/>
        <end position="16"/>
    </location>
</feature>
<evidence type="ECO:0000259" key="3">
    <source>
        <dbReference type="PROSITE" id="PS50041"/>
    </source>
</evidence>
<keyword evidence="2" id="KW-0732">Signal</keyword>
<feature type="chain" id="PRO_5041427806" description="C-type lectin domain-containing protein" evidence="2">
    <location>
        <begin position="17"/>
        <end position="337"/>
    </location>
</feature>
<dbReference type="PANTHER" id="PTHR22991">
    <property type="entry name" value="PROTEIN CBG13490"/>
    <property type="match status" value="1"/>
</dbReference>
<evidence type="ECO:0000256" key="2">
    <source>
        <dbReference type="SAM" id="SignalP"/>
    </source>
</evidence>
<dbReference type="SMART" id="SM00034">
    <property type="entry name" value="CLECT"/>
    <property type="match status" value="1"/>
</dbReference>
<dbReference type="PROSITE" id="PS50041">
    <property type="entry name" value="C_TYPE_LECTIN_2"/>
    <property type="match status" value="1"/>
</dbReference>
<proteinExistence type="predicted"/>
<dbReference type="PANTHER" id="PTHR22991:SF40">
    <property type="entry name" value="PROTEIN CBG13490"/>
    <property type="match status" value="1"/>
</dbReference>
<dbReference type="InterPro" id="IPR050976">
    <property type="entry name" value="Snaclec"/>
</dbReference>
<dbReference type="SUPFAM" id="SSF56436">
    <property type="entry name" value="C-type lectin-like"/>
    <property type="match status" value="1"/>
</dbReference>
<dbReference type="InterPro" id="IPR016187">
    <property type="entry name" value="CTDL_fold"/>
</dbReference>
<feature type="domain" description="C-type lectin" evidence="3">
    <location>
        <begin position="51"/>
        <end position="181"/>
    </location>
</feature>
<dbReference type="InterPro" id="IPR016186">
    <property type="entry name" value="C-type_lectin-like/link_sf"/>
</dbReference>
<dbReference type="InterPro" id="IPR001304">
    <property type="entry name" value="C-type_lectin-like"/>
</dbReference>
<evidence type="ECO:0000313" key="5">
    <source>
        <dbReference type="Proteomes" id="UP001177023"/>
    </source>
</evidence>